<dbReference type="InterPro" id="IPR000866">
    <property type="entry name" value="AhpC/TSA"/>
</dbReference>
<dbReference type="GO" id="GO:0016491">
    <property type="term" value="F:oxidoreductase activity"/>
    <property type="evidence" value="ECO:0007669"/>
    <property type="project" value="InterPro"/>
</dbReference>
<evidence type="ECO:0000256" key="1">
    <source>
        <dbReference type="ARBA" id="ARBA00004196"/>
    </source>
</evidence>
<evidence type="ECO:0000256" key="5">
    <source>
        <dbReference type="SAM" id="SignalP"/>
    </source>
</evidence>
<evidence type="ECO:0000313" key="7">
    <source>
        <dbReference type="EMBL" id="KPM33358.1"/>
    </source>
</evidence>
<reference evidence="7 8" key="1">
    <citation type="submission" date="2015-09" db="EMBL/GenBank/DDBJ databases">
        <title>Genome sequence of the marine flavobacterium Croceitalea dokdonensis DOKDO 023 that contains proton- and sodium-pumping rhodopsins.</title>
        <authorList>
            <person name="Kwon S.-K."/>
            <person name="Lee H.K."/>
            <person name="Kwak M.-J."/>
            <person name="Kim J.F."/>
        </authorList>
    </citation>
    <scope>NUCLEOTIDE SEQUENCE [LARGE SCALE GENOMIC DNA]</scope>
    <source>
        <strain evidence="7 8">DOKDO 023</strain>
    </source>
</reference>
<dbReference type="Proteomes" id="UP000050280">
    <property type="component" value="Unassembled WGS sequence"/>
</dbReference>
<dbReference type="InterPro" id="IPR050553">
    <property type="entry name" value="Thioredoxin_ResA/DsbE_sf"/>
</dbReference>
<dbReference type="PANTHER" id="PTHR42852:SF6">
    <property type="entry name" value="THIOL:DISULFIDE INTERCHANGE PROTEIN DSBE"/>
    <property type="match status" value="1"/>
</dbReference>
<dbReference type="Gene3D" id="3.40.30.10">
    <property type="entry name" value="Glutaredoxin"/>
    <property type="match status" value="1"/>
</dbReference>
<feature type="domain" description="Thioredoxin" evidence="6">
    <location>
        <begin position="234"/>
        <end position="372"/>
    </location>
</feature>
<keyword evidence="2" id="KW-0201">Cytochrome c-type biogenesis</keyword>
<comment type="subcellular location">
    <subcellularLocation>
        <location evidence="1">Cell envelope</location>
    </subcellularLocation>
</comment>
<protein>
    <submittedName>
        <fullName evidence="7">Thiol:disulfide interchange protein</fullName>
    </submittedName>
</protein>
<dbReference type="InterPro" id="IPR013766">
    <property type="entry name" value="Thioredoxin_domain"/>
</dbReference>
<dbReference type="PANTHER" id="PTHR42852">
    <property type="entry name" value="THIOL:DISULFIDE INTERCHANGE PROTEIN DSBE"/>
    <property type="match status" value="1"/>
</dbReference>
<dbReference type="PATRIC" id="fig|1300341.3.peg.261"/>
<proteinExistence type="predicted"/>
<dbReference type="GO" id="GO:0017004">
    <property type="term" value="P:cytochrome complex assembly"/>
    <property type="evidence" value="ECO:0007669"/>
    <property type="project" value="UniProtKB-KW"/>
</dbReference>
<evidence type="ECO:0000256" key="4">
    <source>
        <dbReference type="ARBA" id="ARBA00023284"/>
    </source>
</evidence>
<evidence type="ECO:0000313" key="8">
    <source>
        <dbReference type="Proteomes" id="UP000050280"/>
    </source>
</evidence>
<evidence type="ECO:0000256" key="3">
    <source>
        <dbReference type="ARBA" id="ARBA00023157"/>
    </source>
</evidence>
<evidence type="ECO:0000256" key="2">
    <source>
        <dbReference type="ARBA" id="ARBA00022748"/>
    </source>
</evidence>
<accession>A0A0P7AID3</accession>
<feature type="chain" id="PRO_5006134862" evidence="5">
    <location>
        <begin position="23"/>
        <end position="372"/>
    </location>
</feature>
<name>A0A0P7AID3_9FLAO</name>
<organism evidence="7 8">
    <name type="scientific">Croceitalea dokdonensis DOKDO 023</name>
    <dbReference type="NCBI Taxonomy" id="1300341"/>
    <lineage>
        <taxon>Bacteria</taxon>
        <taxon>Pseudomonadati</taxon>
        <taxon>Bacteroidota</taxon>
        <taxon>Flavobacteriia</taxon>
        <taxon>Flavobacteriales</taxon>
        <taxon>Flavobacteriaceae</taxon>
        <taxon>Croceitalea</taxon>
    </lineage>
</organism>
<dbReference type="AlphaFoldDB" id="A0A0P7AID3"/>
<dbReference type="CDD" id="cd02966">
    <property type="entry name" value="TlpA_like_family"/>
    <property type="match status" value="1"/>
</dbReference>
<comment type="caution">
    <text evidence="7">The sequence shown here is derived from an EMBL/GenBank/DDBJ whole genome shotgun (WGS) entry which is preliminary data.</text>
</comment>
<dbReference type="InterPro" id="IPR025380">
    <property type="entry name" value="DUF4369"/>
</dbReference>
<sequence length="372" mass="40762">MLKRILLAIGFCSLLFFSCNTAPEGFTIKGEMTGDLADGTKVLLQKPDSLNRSLVAIDTTEITNGLFEFTGTADEAMVHYLSFDGVRGNAPLVVENGTISFSAQKDSIGFSKVKGTPQNDIFMAYLEETRKMGAISRSFNEEFRMAQQKQDTAAIESLRAEYLDLQERAKSTDVDFIKANPNGLISVLILERAVTTKGLPAKELKELYDGLSAEMQDTKAGKRVGETITKLLKTAIGSPAPSFSGPTPEGQTLALSDVKGKVVLIDFWAGWCKPCRLENPNIVSVYQDYKDKGFNVLGVSLDRKDSDWKNAIAADGLEWNHISNLQYFQGPIAQLYQVNAIPAAFLLDENGIIIAKNLRGSALREKVAELLD</sequence>
<keyword evidence="8" id="KW-1185">Reference proteome</keyword>
<gene>
    <name evidence="7" type="ORF">I595_261</name>
</gene>
<dbReference type="STRING" id="1300341.I595_261"/>
<dbReference type="RefSeq" id="WP_245628200.1">
    <property type="nucleotide sequence ID" value="NZ_LDJX01000001.1"/>
</dbReference>
<feature type="signal peptide" evidence="5">
    <location>
        <begin position="1"/>
        <end position="22"/>
    </location>
</feature>
<keyword evidence="4" id="KW-0676">Redox-active center</keyword>
<keyword evidence="5" id="KW-0732">Signal</keyword>
<dbReference type="SUPFAM" id="SSF52833">
    <property type="entry name" value="Thioredoxin-like"/>
    <property type="match status" value="1"/>
</dbReference>
<dbReference type="PROSITE" id="PS51352">
    <property type="entry name" value="THIOREDOXIN_2"/>
    <property type="match status" value="1"/>
</dbReference>
<evidence type="ECO:0000259" key="6">
    <source>
        <dbReference type="PROSITE" id="PS51352"/>
    </source>
</evidence>
<keyword evidence="3" id="KW-1015">Disulfide bond</keyword>
<dbReference type="PROSITE" id="PS51257">
    <property type="entry name" value="PROKAR_LIPOPROTEIN"/>
    <property type="match status" value="1"/>
</dbReference>
<dbReference type="Pfam" id="PF00578">
    <property type="entry name" value="AhpC-TSA"/>
    <property type="match status" value="1"/>
</dbReference>
<dbReference type="GO" id="GO:0016209">
    <property type="term" value="F:antioxidant activity"/>
    <property type="evidence" value="ECO:0007669"/>
    <property type="project" value="InterPro"/>
</dbReference>
<dbReference type="InterPro" id="IPR036249">
    <property type="entry name" value="Thioredoxin-like_sf"/>
</dbReference>
<dbReference type="GO" id="GO:0030313">
    <property type="term" value="C:cell envelope"/>
    <property type="evidence" value="ECO:0007669"/>
    <property type="project" value="UniProtKB-SubCell"/>
</dbReference>
<dbReference type="Pfam" id="PF14289">
    <property type="entry name" value="DUF4369"/>
    <property type="match status" value="1"/>
</dbReference>
<dbReference type="EMBL" id="LDJX01000001">
    <property type="protein sequence ID" value="KPM33358.1"/>
    <property type="molecule type" value="Genomic_DNA"/>
</dbReference>